<name>A0ABW3L3I2_9BACI</name>
<keyword evidence="2" id="KW-0238">DNA-binding</keyword>
<dbReference type="InterPro" id="IPR036390">
    <property type="entry name" value="WH_DNA-bd_sf"/>
</dbReference>
<dbReference type="CDD" id="cd00090">
    <property type="entry name" value="HTH_ARSR"/>
    <property type="match status" value="1"/>
</dbReference>
<dbReference type="Proteomes" id="UP001596990">
    <property type="component" value="Unassembled WGS sequence"/>
</dbReference>
<dbReference type="PROSITE" id="PS51118">
    <property type="entry name" value="HTH_HXLR"/>
    <property type="match status" value="1"/>
</dbReference>
<dbReference type="PANTHER" id="PTHR33204:SF37">
    <property type="entry name" value="HTH-TYPE TRANSCRIPTIONAL REGULATOR YODB"/>
    <property type="match status" value="1"/>
</dbReference>
<gene>
    <name evidence="5" type="ORF">ACFQ2J_08085</name>
</gene>
<dbReference type="InterPro" id="IPR036388">
    <property type="entry name" value="WH-like_DNA-bd_sf"/>
</dbReference>
<reference evidence="6" key="1">
    <citation type="journal article" date="2019" name="Int. J. Syst. Evol. Microbiol.">
        <title>The Global Catalogue of Microorganisms (GCM) 10K type strain sequencing project: providing services to taxonomists for standard genome sequencing and annotation.</title>
        <authorList>
            <consortium name="The Broad Institute Genomics Platform"/>
            <consortium name="The Broad Institute Genome Sequencing Center for Infectious Disease"/>
            <person name="Wu L."/>
            <person name="Ma J."/>
        </authorList>
    </citation>
    <scope>NUCLEOTIDE SEQUENCE [LARGE SCALE GENOMIC DNA]</scope>
    <source>
        <strain evidence="6">CCUG 56607</strain>
    </source>
</reference>
<dbReference type="EMBL" id="JBHTKL010000002">
    <property type="protein sequence ID" value="MFD1019149.1"/>
    <property type="molecule type" value="Genomic_DNA"/>
</dbReference>
<organism evidence="5 6">
    <name type="scientific">Thalassobacillus hwangdonensis</name>
    <dbReference type="NCBI Taxonomy" id="546108"/>
    <lineage>
        <taxon>Bacteria</taxon>
        <taxon>Bacillati</taxon>
        <taxon>Bacillota</taxon>
        <taxon>Bacilli</taxon>
        <taxon>Bacillales</taxon>
        <taxon>Bacillaceae</taxon>
        <taxon>Thalassobacillus</taxon>
    </lineage>
</organism>
<dbReference type="PANTHER" id="PTHR33204">
    <property type="entry name" value="TRANSCRIPTIONAL REGULATOR, MARR FAMILY"/>
    <property type="match status" value="1"/>
</dbReference>
<dbReference type="Pfam" id="PF01638">
    <property type="entry name" value="HxlR"/>
    <property type="match status" value="1"/>
</dbReference>
<dbReference type="InterPro" id="IPR002577">
    <property type="entry name" value="HTH_HxlR"/>
</dbReference>
<evidence type="ECO:0000259" key="4">
    <source>
        <dbReference type="PROSITE" id="PS51118"/>
    </source>
</evidence>
<evidence type="ECO:0000256" key="1">
    <source>
        <dbReference type="ARBA" id="ARBA00023015"/>
    </source>
</evidence>
<protein>
    <submittedName>
        <fullName evidence="5">Winged helix-turn-helix transcriptional regulator</fullName>
    </submittedName>
</protein>
<comment type="caution">
    <text evidence="5">The sequence shown here is derived from an EMBL/GenBank/DDBJ whole genome shotgun (WGS) entry which is preliminary data.</text>
</comment>
<dbReference type="SUPFAM" id="SSF46785">
    <property type="entry name" value="Winged helix' DNA-binding domain"/>
    <property type="match status" value="1"/>
</dbReference>
<keyword evidence="6" id="KW-1185">Reference proteome</keyword>
<sequence length="104" mass="12076">MSPQSLCPKFEKAFQLLGKRWVGIIIRVLENGPLRFNEIANNIPEISKKMLTERLKELEEHGMVQRSVYPETPVRIEYTLTDKGKAITPALSEVQHWADEWVEK</sequence>
<feature type="domain" description="HTH hxlR-type" evidence="4">
    <location>
        <begin position="7"/>
        <end position="104"/>
    </location>
</feature>
<evidence type="ECO:0000256" key="3">
    <source>
        <dbReference type="ARBA" id="ARBA00023163"/>
    </source>
</evidence>
<evidence type="ECO:0000256" key="2">
    <source>
        <dbReference type="ARBA" id="ARBA00023125"/>
    </source>
</evidence>
<accession>A0ABW3L3I2</accession>
<keyword evidence="1" id="KW-0805">Transcription regulation</keyword>
<proteinExistence type="predicted"/>
<dbReference type="InterPro" id="IPR011991">
    <property type="entry name" value="ArsR-like_HTH"/>
</dbReference>
<dbReference type="Gene3D" id="1.10.10.10">
    <property type="entry name" value="Winged helix-like DNA-binding domain superfamily/Winged helix DNA-binding domain"/>
    <property type="match status" value="1"/>
</dbReference>
<evidence type="ECO:0000313" key="5">
    <source>
        <dbReference type="EMBL" id="MFD1019149.1"/>
    </source>
</evidence>
<evidence type="ECO:0000313" key="6">
    <source>
        <dbReference type="Proteomes" id="UP001596990"/>
    </source>
</evidence>
<dbReference type="RefSeq" id="WP_386058521.1">
    <property type="nucleotide sequence ID" value="NZ_JBHTKL010000002.1"/>
</dbReference>
<keyword evidence="3" id="KW-0804">Transcription</keyword>